<feature type="transmembrane region" description="Helical" evidence="12">
    <location>
        <begin position="437"/>
        <end position="457"/>
    </location>
</feature>
<feature type="transmembrane region" description="Helical" evidence="12">
    <location>
        <begin position="6"/>
        <end position="28"/>
    </location>
</feature>
<evidence type="ECO:0000256" key="9">
    <source>
        <dbReference type="ARBA" id="ARBA00023136"/>
    </source>
</evidence>
<accession>A0A9Q1BCI6</accession>
<evidence type="ECO:0000256" key="10">
    <source>
        <dbReference type="ARBA" id="ARBA00023201"/>
    </source>
</evidence>
<keyword evidence="6 12" id="KW-1133">Transmembrane helix</keyword>
<evidence type="ECO:0000256" key="6">
    <source>
        <dbReference type="ARBA" id="ARBA00022989"/>
    </source>
</evidence>
<dbReference type="InterPro" id="IPR051163">
    <property type="entry name" value="Sodium:Solute_Symporter_SSF"/>
</dbReference>
<keyword evidence="14" id="KW-1185">Reference proteome</keyword>
<reference evidence="13" key="1">
    <citation type="submission" date="2021-10" db="EMBL/GenBank/DDBJ databases">
        <title>Tropical sea cucumber genome reveals ecological adaptation and Cuvierian tubules defense mechanism.</title>
        <authorList>
            <person name="Chen T."/>
        </authorList>
    </citation>
    <scope>NUCLEOTIDE SEQUENCE</scope>
    <source>
        <strain evidence="13">Nanhai2018</strain>
        <tissue evidence="13">Muscle</tissue>
    </source>
</reference>
<evidence type="ECO:0000256" key="8">
    <source>
        <dbReference type="ARBA" id="ARBA00023065"/>
    </source>
</evidence>
<evidence type="ECO:0000256" key="4">
    <source>
        <dbReference type="ARBA" id="ARBA00022475"/>
    </source>
</evidence>
<keyword evidence="4" id="KW-1003">Cell membrane</keyword>
<keyword evidence="10" id="KW-0739">Sodium transport</keyword>
<evidence type="ECO:0000256" key="2">
    <source>
        <dbReference type="ARBA" id="ARBA00006434"/>
    </source>
</evidence>
<organism evidence="13 14">
    <name type="scientific">Holothuria leucospilota</name>
    <name type="common">Black long sea cucumber</name>
    <name type="synonym">Mertensiothuria leucospilota</name>
    <dbReference type="NCBI Taxonomy" id="206669"/>
    <lineage>
        <taxon>Eukaryota</taxon>
        <taxon>Metazoa</taxon>
        <taxon>Echinodermata</taxon>
        <taxon>Eleutherozoa</taxon>
        <taxon>Echinozoa</taxon>
        <taxon>Holothuroidea</taxon>
        <taxon>Aspidochirotacea</taxon>
        <taxon>Aspidochirotida</taxon>
        <taxon>Holothuriidae</taxon>
        <taxon>Holothuria</taxon>
    </lineage>
</organism>
<evidence type="ECO:0000256" key="5">
    <source>
        <dbReference type="ARBA" id="ARBA00022692"/>
    </source>
</evidence>
<dbReference type="Proteomes" id="UP001152320">
    <property type="component" value="Chromosome 22"/>
</dbReference>
<feature type="transmembrane region" description="Helical" evidence="12">
    <location>
        <begin position="49"/>
        <end position="66"/>
    </location>
</feature>
<comment type="similarity">
    <text evidence="2 11">Belongs to the sodium:solute symporter (SSF) (TC 2.A.21) family.</text>
</comment>
<dbReference type="InterPro" id="IPR038377">
    <property type="entry name" value="Na/Glc_symporter_sf"/>
</dbReference>
<dbReference type="AlphaFoldDB" id="A0A9Q1BCI6"/>
<feature type="transmembrane region" description="Helical" evidence="12">
    <location>
        <begin position="378"/>
        <end position="404"/>
    </location>
</feature>
<dbReference type="GO" id="GO:0006814">
    <property type="term" value="P:sodium ion transport"/>
    <property type="evidence" value="ECO:0007669"/>
    <property type="project" value="UniProtKB-KW"/>
</dbReference>
<evidence type="ECO:0000256" key="11">
    <source>
        <dbReference type="RuleBase" id="RU362091"/>
    </source>
</evidence>
<sequence>MAYLSLVDYIVFALFLLFSASVGIYHGIRSRTRQSTSEYLLAGRSMQPLPVGISIAVSLLSAVAYLGTPAEIYIHGPVFWTCSVGSIFQMFIVSTAFCPVYYNLKITSVFEYIDMRFGKYVRFCGVASNLLFLFLYMGIVIYGPSLALNAVTGLSLKASIISVGVVCTFYTTIGGIRAVVWTDLFQGLLLLAGLFITIISCAIQVGGLGETFKINIRDGRDTFLDFRLNPTIRHTTWSVIIGIASLQGGYFSTNQIIVQRYMACQTLTGAKLAIYFGSILIAFIQILLVLAGICLYAYFARCDPYTAGKVQNPDQLMAYIILDIFQNTPGMGGLLISAVFSASLSTVSSGINALTALVNQDILGTVCPGLSDFKRSMVLKFAAILFGTATILLAFLASIMGGLLPMTFKLVGILNGPVFGVFCLGIFFPWANSKGAMIGLIFGAAVGIWVNIGSMVYPPILDDPPLFVDQCETILTNQTSIPFVAPLEPTSFVYVTEHLTRSDVMESSRPGIAKFYSLSYIYYSLLASVTTIMIGLICSFLTHPNSPSDVDPKLISPWTRNICKWRHILLWVRERKHTKGTRHTDDHLGGDNGETMQLHVNEKLLVSPSV</sequence>
<dbReference type="CDD" id="cd11492">
    <property type="entry name" value="SLC5sbd_NIS-SMVT"/>
    <property type="match status" value="1"/>
</dbReference>
<evidence type="ECO:0000256" key="7">
    <source>
        <dbReference type="ARBA" id="ARBA00023053"/>
    </source>
</evidence>
<feature type="transmembrane region" description="Helical" evidence="12">
    <location>
        <begin position="232"/>
        <end position="251"/>
    </location>
</feature>
<evidence type="ECO:0000256" key="3">
    <source>
        <dbReference type="ARBA" id="ARBA00022448"/>
    </source>
</evidence>
<dbReference type="GO" id="GO:0005886">
    <property type="term" value="C:plasma membrane"/>
    <property type="evidence" value="ECO:0007669"/>
    <property type="project" value="UniProtKB-SubCell"/>
</dbReference>
<dbReference type="OrthoDB" id="6132759at2759"/>
<feature type="transmembrane region" description="Helical" evidence="12">
    <location>
        <begin position="188"/>
        <end position="212"/>
    </location>
</feature>
<comment type="caution">
    <text evidence="13">The sequence shown here is derived from an EMBL/GenBank/DDBJ whole genome shotgun (WGS) entry which is preliminary data.</text>
</comment>
<dbReference type="EMBL" id="JAIZAY010000022">
    <property type="protein sequence ID" value="KAJ8020194.1"/>
    <property type="molecule type" value="Genomic_DNA"/>
</dbReference>
<keyword evidence="8" id="KW-0406">Ion transport</keyword>
<feature type="transmembrane region" description="Helical" evidence="12">
    <location>
        <begin position="520"/>
        <end position="541"/>
    </location>
</feature>
<dbReference type="NCBIfam" id="TIGR00813">
    <property type="entry name" value="sss"/>
    <property type="match status" value="1"/>
</dbReference>
<dbReference type="PANTHER" id="PTHR42985">
    <property type="entry name" value="SODIUM-COUPLED MONOCARBOXYLATE TRANSPORTER"/>
    <property type="match status" value="1"/>
</dbReference>
<evidence type="ECO:0000313" key="13">
    <source>
        <dbReference type="EMBL" id="KAJ8020194.1"/>
    </source>
</evidence>
<protein>
    <submittedName>
        <fullName evidence="13">Sodium-coupled monocarboxylate transporter 1</fullName>
    </submittedName>
</protein>
<feature type="transmembrane region" description="Helical" evidence="12">
    <location>
        <begin position="123"/>
        <end position="142"/>
    </location>
</feature>
<dbReference type="PANTHER" id="PTHR42985:SF40">
    <property type="entry name" value="LD47995P-RELATED"/>
    <property type="match status" value="1"/>
</dbReference>
<proteinExistence type="inferred from homology"/>
<dbReference type="Gene3D" id="1.20.1730.10">
    <property type="entry name" value="Sodium/glucose cotransporter"/>
    <property type="match status" value="1"/>
</dbReference>
<evidence type="ECO:0000256" key="1">
    <source>
        <dbReference type="ARBA" id="ARBA00004651"/>
    </source>
</evidence>
<feature type="transmembrane region" description="Helical" evidence="12">
    <location>
        <begin position="272"/>
        <end position="299"/>
    </location>
</feature>
<dbReference type="InterPro" id="IPR001734">
    <property type="entry name" value="Na/solute_symporter"/>
</dbReference>
<gene>
    <name evidence="13" type="ORF">HOLleu_39718</name>
</gene>
<name>A0A9Q1BCI6_HOLLE</name>
<dbReference type="GO" id="GO:0015293">
    <property type="term" value="F:symporter activity"/>
    <property type="evidence" value="ECO:0007669"/>
    <property type="project" value="TreeGrafter"/>
</dbReference>
<keyword evidence="5 12" id="KW-0812">Transmembrane</keyword>
<keyword evidence="9 12" id="KW-0472">Membrane</keyword>
<keyword evidence="3" id="KW-0813">Transport</keyword>
<comment type="subcellular location">
    <subcellularLocation>
        <location evidence="1">Cell membrane</location>
        <topology evidence="1">Multi-pass membrane protein</topology>
    </subcellularLocation>
</comment>
<evidence type="ECO:0000256" key="12">
    <source>
        <dbReference type="SAM" id="Phobius"/>
    </source>
</evidence>
<feature type="transmembrane region" description="Helical" evidence="12">
    <location>
        <begin position="154"/>
        <end position="176"/>
    </location>
</feature>
<feature type="transmembrane region" description="Helical" evidence="12">
    <location>
        <begin position="78"/>
        <end position="102"/>
    </location>
</feature>
<feature type="transmembrane region" description="Helical" evidence="12">
    <location>
        <begin position="334"/>
        <end position="358"/>
    </location>
</feature>
<evidence type="ECO:0000313" key="14">
    <source>
        <dbReference type="Proteomes" id="UP001152320"/>
    </source>
</evidence>
<feature type="transmembrane region" description="Helical" evidence="12">
    <location>
        <begin position="410"/>
        <end position="430"/>
    </location>
</feature>
<keyword evidence="7" id="KW-0915">Sodium</keyword>
<dbReference type="PROSITE" id="PS50283">
    <property type="entry name" value="NA_SOLUT_SYMP_3"/>
    <property type="match status" value="1"/>
</dbReference>
<dbReference type="Pfam" id="PF00474">
    <property type="entry name" value="SSF"/>
    <property type="match status" value="1"/>
</dbReference>